<dbReference type="InterPro" id="IPR006094">
    <property type="entry name" value="Oxid_FAD_bind_N"/>
</dbReference>
<dbReference type="InterPro" id="IPR036318">
    <property type="entry name" value="FAD-bd_PCMH-like_sf"/>
</dbReference>
<dbReference type="InterPro" id="IPR050416">
    <property type="entry name" value="FAD-linked_Oxidoreductase"/>
</dbReference>
<evidence type="ECO:0000256" key="3">
    <source>
        <dbReference type="ARBA" id="ARBA00022827"/>
    </source>
</evidence>
<proteinExistence type="inferred from homology"/>
<keyword evidence="4" id="KW-0560">Oxidoreductase</keyword>
<dbReference type="EMBL" id="JFBX01000116">
    <property type="protein sequence ID" value="KXH49238.1"/>
    <property type="molecule type" value="Genomic_DNA"/>
</dbReference>
<dbReference type="InterPro" id="IPR016166">
    <property type="entry name" value="FAD-bd_PCMH"/>
</dbReference>
<dbReference type="AlphaFoldDB" id="A0A135TM38"/>
<dbReference type="Proteomes" id="UP000070328">
    <property type="component" value="Unassembled WGS sequence"/>
</dbReference>
<dbReference type="OrthoDB" id="2151789at2759"/>
<sequence length="506" mass="54956">MMINKEQITSFILALGLTQENASQIHQRSEVGCNYTEEVLSSLYPQNVFLPESSEYSTWINKYFGSRPRLNASAVFTPENTDQVASGVKIFEFFQRKFAIRGLGFTSNPGAAGIEDGVLLALEKMNQISLTPSKDVASLGPGNNWGRVYGTLESHGVAVTGGELAVVGISGLLTGNGFSNFLGSRGFSSADIVNFEVVLSGGKVVNANASENADLWWALKGGSNNFGIVTRFDMNTFPLPNGIYSGTISYNVSQADTLLDAFYDIQTGALVEDPQLVVNCMEMIIPSINLTTLDLTPFTRKVNFTGSYPAAFQPLIDVGPIATNLSHNTLTAEASKAVTPEFLAVYTQRIARGNINIKADRELYKEISALFFSHYASSTLADHTIGLSWNPITPYTVQESNRKGGNPGGWQEVNQNSLNLRTSWSNAGDDAAALQMDADFLAKATELARKRDALMPNQWMNNAAETADVISTYGEENVKKMKAISQKYDKEGTFQRLVPGGYKLGA</sequence>
<evidence type="ECO:0000256" key="4">
    <source>
        <dbReference type="ARBA" id="ARBA00023002"/>
    </source>
</evidence>
<feature type="domain" description="FAD-binding PCMH-type" evidence="5">
    <location>
        <begin position="68"/>
        <end position="239"/>
    </location>
</feature>
<dbReference type="PROSITE" id="PS51387">
    <property type="entry name" value="FAD_PCMH"/>
    <property type="match status" value="1"/>
</dbReference>
<dbReference type="InterPro" id="IPR016169">
    <property type="entry name" value="FAD-bd_PCMH_sub2"/>
</dbReference>
<evidence type="ECO:0000259" key="5">
    <source>
        <dbReference type="PROSITE" id="PS51387"/>
    </source>
</evidence>
<protein>
    <submittedName>
        <fullName evidence="6">Mitomycin radical oxidase</fullName>
    </submittedName>
</protein>
<keyword evidence="7" id="KW-1185">Reference proteome</keyword>
<dbReference type="Gene3D" id="3.30.465.10">
    <property type="match status" value="1"/>
</dbReference>
<evidence type="ECO:0000256" key="1">
    <source>
        <dbReference type="ARBA" id="ARBA00005466"/>
    </source>
</evidence>
<dbReference type="GO" id="GO:0016491">
    <property type="term" value="F:oxidoreductase activity"/>
    <property type="evidence" value="ECO:0007669"/>
    <property type="project" value="UniProtKB-KW"/>
</dbReference>
<comment type="similarity">
    <text evidence="1">Belongs to the oxygen-dependent FAD-linked oxidoreductase family.</text>
</comment>
<name>A0A135TM38_9PEZI</name>
<keyword evidence="2" id="KW-0285">Flavoprotein</keyword>
<comment type="caution">
    <text evidence="6">The sequence shown here is derived from an EMBL/GenBank/DDBJ whole genome shotgun (WGS) entry which is preliminary data.</text>
</comment>
<evidence type="ECO:0000313" key="6">
    <source>
        <dbReference type="EMBL" id="KXH49238.1"/>
    </source>
</evidence>
<dbReference type="Pfam" id="PF01565">
    <property type="entry name" value="FAD_binding_4"/>
    <property type="match status" value="1"/>
</dbReference>
<dbReference type="GO" id="GO:0071949">
    <property type="term" value="F:FAD binding"/>
    <property type="evidence" value="ECO:0007669"/>
    <property type="project" value="InterPro"/>
</dbReference>
<keyword evidence="3" id="KW-0274">FAD</keyword>
<dbReference type="SUPFAM" id="SSF56176">
    <property type="entry name" value="FAD-binding/transporter-associated domain-like"/>
    <property type="match status" value="1"/>
</dbReference>
<evidence type="ECO:0000313" key="7">
    <source>
        <dbReference type="Proteomes" id="UP000070328"/>
    </source>
</evidence>
<evidence type="ECO:0000256" key="2">
    <source>
        <dbReference type="ARBA" id="ARBA00022630"/>
    </source>
</evidence>
<gene>
    <name evidence="6" type="ORF">CSIM01_13106</name>
</gene>
<dbReference type="PANTHER" id="PTHR42973">
    <property type="entry name" value="BINDING OXIDOREDUCTASE, PUTATIVE (AFU_ORTHOLOGUE AFUA_1G17690)-RELATED"/>
    <property type="match status" value="1"/>
</dbReference>
<accession>A0A135TM38</accession>
<reference evidence="6 7" key="1">
    <citation type="submission" date="2014-02" db="EMBL/GenBank/DDBJ databases">
        <title>The genome sequence of Colletotrichum simmondsii CBS122122.</title>
        <authorList>
            <person name="Baroncelli R."/>
            <person name="Thon M.R."/>
        </authorList>
    </citation>
    <scope>NUCLEOTIDE SEQUENCE [LARGE SCALE GENOMIC DNA]</scope>
    <source>
        <strain evidence="6 7">CBS122122</strain>
    </source>
</reference>
<dbReference type="PANTHER" id="PTHR42973:SF54">
    <property type="entry name" value="FAD-BINDING PCMH-TYPE DOMAIN-CONTAINING PROTEIN"/>
    <property type="match status" value="1"/>
</dbReference>
<organism evidence="6 7">
    <name type="scientific">Colletotrichum simmondsii</name>
    <dbReference type="NCBI Taxonomy" id="703756"/>
    <lineage>
        <taxon>Eukaryota</taxon>
        <taxon>Fungi</taxon>
        <taxon>Dikarya</taxon>
        <taxon>Ascomycota</taxon>
        <taxon>Pezizomycotina</taxon>
        <taxon>Sordariomycetes</taxon>
        <taxon>Hypocreomycetidae</taxon>
        <taxon>Glomerellales</taxon>
        <taxon>Glomerellaceae</taxon>
        <taxon>Colletotrichum</taxon>
        <taxon>Colletotrichum acutatum species complex</taxon>
    </lineage>
</organism>